<dbReference type="InterPro" id="IPR012334">
    <property type="entry name" value="Pectin_lyas_fold"/>
</dbReference>
<keyword evidence="3" id="KW-0134">Cell wall</keyword>
<organism evidence="11 12">
    <name type="scientific">Handroanthus impetiginosus</name>
    <dbReference type="NCBI Taxonomy" id="429701"/>
    <lineage>
        <taxon>Eukaryota</taxon>
        <taxon>Viridiplantae</taxon>
        <taxon>Streptophyta</taxon>
        <taxon>Embryophyta</taxon>
        <taxon>Tracheophyta</taxon>
        <taxon>Spermatophyta</taxon>
        <taxon>Magnoliopsida</taxon>
        <taxon>eudicotyledons</taxon>
        <taxon>Gunneridae</taxon>
        <taxon>Pentapetalae</taxon>
        <taxon>asterids</taxon>
        <taxon>lamiids</taxon>
        <taxon>Lamiales</taxon>
        <taxon>Bignoniaceae</taxon>
        <taxon>Crescentiina</taxon>
        <taxon>Tabebuia alliance</taxon>
        <taxon>Handroanthus</taxon>
    </lineage>
</organism>
<dbReference type="PANTHER" id="PTHR31375">
    <property type="match status" value="1"/>
</dbReference>
<evidence type="ECO:0000256" key="9">
    <source>
        <dbReference type="RuleBase" id="RU361169"/>
    </source>
</evidence>
<evidence type="ECO:0000256" key="2">
    <source>
        <dbReference type="ARBA" id="ARBA00008834"/>
    </source>
</evidence>
<comment type="caution">
    <text evidence="11">The sequence shown here is derived from an EMBL/GenBank/DDBJ whole genome shotgun (WGS) entry which is preliminary data.</text>
</comment>
<dbReference type="FunFam" id="2.160.20.10:FF:000016">
    <property type="entry name" value="Polygalacturonase 7"/>
    <property type="match status" value="1"/>
</dbReference>
<evidence type="ECO:0000256" key="3">
    <source>
        <dbReference type="ARBA" id="ARBA00022512"/>
    </source>
</evidence>
<dbReference type="STRING" id="429701.A0A2G9GZN9"/>
<dbReference type="InterPro" id="IPR006626">
    <property type="entry name" value="PbH1"/>
</dbReference>
<evidence type="ECO:0000256" key="10">
    <source>
        <dbReference type="SAM" id="SignalP"/>
    </source>
</evidence>
<keyword evidence="5 9" id="KW-0378">Hydrolase</keyword>
<keyword evidence="7" id="KW-0961">Cell wall biogenesis/degradation</keyword>
<feature type="chain" id="PRO_5013829589" evidence="10">
    <location>
        <begin position="17"/>
        <end position="385"/>
    </location>
</feature>
<accession>A0A2G9GZN9</accession>
<evidence type="ECO:0000313" key="11">
    <source>
        <dbReference type="EMBL" id="PIN10744.1"/>
    </source>
</evidence>
<feature type="active site" evidence="8">
    <location>
        <position position="234"/>
    </location>
</feature>
<dbReference type="OrthoDB" id="187139at2759"/>
<dbReference type="EC" id="3.2.1.15" evidence="11"/>
<dbReference type="InterPro" id="IPR011050">
    <property type="entry name" value="Pectin_lyase_fold/virulence"/>
</dbReference>
<dbReference type="EMBL" id="NKXS01003144">
    <property type="protein sequence ID" value="PIN10744.1"/>
    <property type="molecule type" value="Genomic_DNA"/>
</dbReference>
<evidence type="ECO:0000256" key="5">
    <source>
        <dbReference type="ARBA" id="ARBA00022801"/>
    </source>
</evidence>
<feature type="signal peptide" evidence="10">
    <location>
        <begin position="1"/>
        <end position="16"/>
    </location>
</feature>
<dbReference type="GO" id="GO:0004650">
    <property type="term" value="F:polygalacturonase activity"/>
    <property type="evidence" value="ECO:0007669"/>
    <property type="project" value="UniProtKB-EC"/>
</dbReference>
<dbReference type="SMART" id="SM00710">
    <property type="entry name" value="PbH1"/>
    <property type="match status" value="6"/>
</dbReference>
<dbReference type="GO" id="GO:0005975">
    <property type="term" value="P:carbohydrate metabolic process"/>
    <property type="evidence" value="ECO:0007669"/>
    <property type="project" value="InterPro"/>
</dbReference>
<dbReference type="GO" id="GO:0071555">
    <property type="term" value="P:cell wall organization"/>
    <property type="evidence" value="ECO:0007669"/>
    <property type="project" value="UniProtKB-KW"/>
</dbReference>
<proteinExistence type="inferred from homology"/>
<evidence type="ECO:0000256" key="1">
    <source>
        <dbReference type="ARBA" id="ARBA00004191"/>
    </source>
</evidence>
<evidence type="ECO:0000256" key="4">
    <source>
        <dbReference type="ARBA" id="ARBA00022525"/>
    </source>
</evidence>
<dbReference type="Proteomes" id="UP000231279">
    <property type="component" value="Unassembled WGS sequence"/>
</dbReference>
<evidence type="ECO:0000256" key="7">
    <source>
        <dbReference type="ARBA" id="ARBA00023316"/>
    </source>
</evidence>
<keyword evidence="6 9" id="KW-0326">Glycosidase</keyword>
<dbReference type="PROSITE" id="PS00502">
    <property type="entry name" value="POLYGALACTURONASE"/>
    <property type="match status" value="1"/>
</dbReference>
<evidence type="ECO:0000313" key="12">
    <source>
        <dbReference type="Proteomes" id="UP000231279"/>
    </source>
</evidence>
<keyword evidence="10" id="KW-0732">Signal</keyword>
<name>A0A2G9GZN9_9LAMI</name>
<evidence type="ECO:0000256" key="6">
    <source>
        <dbReference type="ARBA" id="ARBA00023295"/>
    </source>
</evidence>
<gene>
    <name evidence="11" type="ORF">CDL12_16663</name>
</gene>
<keyword evidence="12" id="KW-1185">Reference proteome</keyword>
<evidence type="ECO:0000256" key="8">
    <source>
        <dbReference type="PROSITE-ProRule" id="PRU10052"/>
    </source>
</evidence>
<sequence>MIQILIILTLFCLSSAKTTYNVQSFGAKSDGKSDCTKAFLSAWGAACAAMSPATIYVPQGRYLLGNAYFSGKSCKNTAIMIRIDGTLVAPSNYNVIGKSGSWLRFERVTGVSIHGGTLDAQGTQLWACKKSGKACPKGATSLAFYNSNNIIINGLTSSNSQMFHVRIYGCKNAHLVNMKISADGNSPNTDGIHVQHSTGVTIMNSHIGTGDDCVSIGPGASNLWIENLACGPGHGVSIGSLAWDLQEAGVQNITVKTATFRGTQNGVRVKTWARPSNGFVRNVLFQHVIMSNVKNPIIIDQNYCPNHKNCPNQASGVKISDITYQDICGTSATQVAVKFDCSKTRPCTGITLDRVNLTYKDKPATASCANAGGKAAGIVKPSSCL</sequence>
<comment type="subcellular location">
    <subcellularLocation>
        <location evidence="1">Secreted</location>
        <location evidence="1">Cell wall</location>
    </subcellularLocation>
</comment>
<dbReference type="Pfam" id="PF00295">
    <property type="entry name" value="Glyco_hydro_28"/>
    <property type="match status" value="1"/>
</dbReference>
<keyword evidence="4" id="KW-0964">Secreted</keyword>
<dbReference type="AlphaFoldDB" id="A0A2G9GZN9"/>
<protein>
    <submittedName>
        <fullName evidence="11">Polygalacturonase</fullName>
        <ecNumber evidence="11">3.2.1.15</ecNumber>
    </submittedName>
</protein>
<dbReference type="SUPFAM" id="SSF51126">
    <property type="entry name" value="Pectin lyase-like"/>
    <property type="match status" value="1"/>
</dbReference>
<comment type="similarity">
    <text evidence="2 9">Belongs to the glycosyl hydrolase 28 family.</text>
</comment>
<reference evidence="12" key="1">
    <citation type="journal article" date="2018" name="Gigascience">
        <title>Genome assembly of the Pink Ipe (Handroanthus impetiginosus, Bignoniaceae), a highly valued, ecologically keystone Neotropical timber forest tree.</title>
        <authorList>
            <person name="Silva-Junior O.B."/>
            <person name="Grattapaglia D."/>
            <person name="Novaes E."/>
            <person name="Collevatti R.G."/>
        </authorList>
    </citation>
    <scope>NUCLEOTIDE SEQUENCE [LARGE SCALE GENOMIC DNA]</scope>
    <source>
        <strain evidence="12">cv. UFG-1</strain>
    </source>
</reference>
<dbReference type="InterPro" id="IPR000743">
    <property type="entry name" value="Glyco_hydro_28"/>
</dbReference>
<dbReference type="Gene3D" id="2.160.20.10">
    <property type="entry name" value="Single-stranded right-handed beta-helix, Pectin lyase-like"/>
    <property type="match status" value="1"/>
</dbReference>